<evidence type="ECO:0000313" key="2">
    <source>
        <dbReference type="EMBL" id="JAV18470.1"/>
    </source>
</evidence>
<reference evidence="2" key="1">
    <citation type="submission" date="2017-01" db="EMBL/GenBank/DDBJ databases">
        <title>An insight into the sialome and mialome of the horn fly, Haematobia irritans.</title>
        <authorList>
            <person name="Breijo M."/>
            <person name="Boiani M."/>
            <person name="Ures X."/>
            <person name="Rocha S."/>
            <person name="Sequeira M."/>
            <person name="Ribeiro J.M."/>
        </authorList>
    </citation>
    <scope>NUCLEOTIDE SEQUENCE</scope>
</reference>
<feature type="signal peptide" evidence="1">
    <location>
        <begin position="1"/>
        <end position="22"/>
    </location>
</feature>
<protein>
    <submittedName>
        <fullName evidence="2">Putative secreted protein</fullName>
    </submittedName>
</protein>
<dbReference type="EMBL" id="GFDG01000329">
    <property type="protein sequence ID" value="JAV18470.1"/>
    <property type="molecule type" value="Transcribed_RNA"/>
</dbReference>
<dbReference type="AlphaFoldDB" id="A0A1L8EI99"/>
<keyword evidence="1" id="KW-0732">Signal</keyword>
<name>A0A1L8EI99_HAEIR</name>
<organism evidence="2">
    <name type="scientific">Haematobia irritans</name>
    <name type="common">Horn fly</name>
    <name type="synonym">Conops irritans</name>
    <dbReference type="NCBI Taxonomy" id="7368"/>
    <lineage>
        <taxon>Eukaryota</taxon>
        <taxon>Metazoa</taxon>
        <taxon>Ecdysozoa</taxon>
        <taxon>Arthropoda</taxon>
        <taxon>Hexapoda</taxon>
        <taxon>Insecta</taxon>
        <taxon>Pterygota</taxon>
        <taxon>Neoptera</taxon>
        <taxon>Endopterygota</taxon>
        <taxon>Diptera</taxon>
        <taxon>Brachycera</taxon>
        <taxon>Muscomorpha</taxon>
        <taxon>Muscoidea</taxon>
        <taxon>Muscidae</taxon>
        <taxon>Haematobia</taxon>
    </lineage>
</organism>
<feature type="chain" id="PRO_5012024423" evidence="1">
    <location>
        <begin position="23"/>
        <end position="169"/>
    </location>
</feature>
<sequence>MKHQIFYTTALLLALGAFAVNADLLDCDEQKLPKLSDIPGLGPKVASSEDTGDKVKDTLKDWGCKVKKTASNIGDSVKEKSKQWGDDVAEGFKKLKEKSKDLGSTIETKFHDFKERLSGDSHEHTTSNKDKKFFAENVEMINPDILKADQECGHGHILDALGICKKLRK</sequence>
<proteinExistence type="predicted"/>
<evidence type="ECO:0000256" key="1">
    <source>
        <dbReference type="SAM" id="SignalP"/>
    </source>
</evidence>
<accession>A0A1L8EI99</accession>